<reference evidence="4 5" key="1">
    <citation type="journal article" date="2015" name="Nature">
        <title>rRNA introns, odd ribosomes, and small enigmatic genomes across a large radiation of phyla.</title>
        <authorList>
            <person name="Brown C.T."/>
            <person name="Hug L.A."/>
            <person name="Thomas B.C."/>
            <person name="Sharon I."/>
            <person name="Castelle C.J."/>
            <person name="Singh A."/>
            <person name="Wilkins M.J."/>
            <person name="Williams K.H."/>
            <person name="Banfield J.F."/>
        </authorList>
    </citation>
    <scope>NUCLEOTIDE SEQUENCE [LARGE SCALE GENOMIC DNA]</scope>
</reference>
<dbReference type="EMBL" id="LCPB01000005">
    <property type="protein sequence ID" value="KKU90219.1"/>
    <property type="molecule type" value="Genomic_DNA"/>
</dbReference>
<dbReference type="SUPFAM" id="SSF53271">
    <property type="entry name" value="PRTase-like"/>
    <property type="match status" value="1"/>
</dbReference>
<organism evidence="4 5">
    <name type="scientific">Candidatus Wolfebacteria bacterium GW2011_GWA2_47_9b</name>
    <dbReference type="NCBI Taxonomy" id="1619005"/>
    <lineage>
        <taxon>Bacteria</taxon>
        <taxon>Candidatus Wolfeibacteriota</taxon>
    </lineage>
</organism>
<feature type="compositionally biased region" description="Basic residues" evidence="3">
    <location>
        <begin position="362"/>
        <end position="397"/>
    </location>
</feature>
<evidence type="ECO:0008006" key="6">
    <source>
        <dbReference type="Google" id="ProtNLM"/>
    </source>
</evidence>
<evidence type="ECO:0000256" key="2">
    <source>
        <dbReference type="ARBA" id="ARBA00022975"/>
    </source>
</evidence>
<dbReference type="Gene3D" id="3.40.50.2020">
    <property type="match status" value="1"/>
</dbReference>
<protein>
    <recommendedName>
        <fullName evidence="6">Orotate phosphoribosyltransferase</fullName>
    </recommendedName>
</protein>
<evidence type="ECO:0000256" key="3">
    <source>
        <dbReference type="SAM" id="MobiDB-lite"/>
    </source>
</evidence>
<dbReference type="InterPro" id="IPR029057">
    <property type="entry name" value="PRTase-like"/>
</dbReference>
<feature type="region of interest" description="Disordered" evidence="3">
    <location>
        <begin position="280"/>
        <end position="322"/>
    </location>
</feature>
<comment type="pathway">
    <text evidence="1">Pyrimidine metabolism; UMP biosynthesis via de novo pathway.</text>
</comment>
<dbReference type="AlphaFoldDB" id="A0A0G1U816"/>
<accession>A0A0G1U816</accession>
<dbReference type="PANTHER" id="PTHR19278:SF9">
    <property type="entry name" value="URIDINE 5'-MONOPHOSPHATE SYNTHASE"/>
    <property type="match status" value="1"/>
</dbReference>
<dbReference type="PANTHER" id="PTHR19278">
    <property type="entry name" value="OROTATE PHOSPHORIBOSYLTRANSFERASE"/>
    <property type="match status" value="1"/>
</dbReference>
<dbReference type="GO" id="GO:0004588">
    <property type="term" value="F:orotate phosphoribosyltransferase activity"/>
    <property type="evidence" value="ECO:0007669"/>
    <property type="project" value="TreeGrafter"/>
</dbReference>
<gene>
    <name evidence="4" type="ORF">UY19_C0005G0022</name>
</gene>
<sequence length="436" mass="49954">MQKNIRNTLFNPEFPAGFFLDPSEQEQLVAGLVYYDMIKMDNSRRLPLANGGLTDIYINIRESRKFAEGVAFLSDRYAVALKRLGVNRIADVPLAVSNLSGSIQERLGIPAITIREEAKPGRATQGVIIGDMRPGEIIGMYDDVMTDGKSKIKPYYAITAKGGTPYLVIMVDRMQGWRQKFTELGINLPTWAGTDLHTVRRHLINTFGLMQRCEPEMEEKNPFIWALDGMDWDTALPLMDILRPTGAILKMNNLLHNQERSHIVRDVHTYGRTMIDFKGSDTRRGARASRKPRPGVDRHLQGTLWPPRHTGAGDHRQNRRLSRIRMLRQRGKRTGEPIPGQRVCRPWHTLTRSGSRFAEKHRTARRRTCQRRNKTRRRKPVHQSSRPGRRVQPRHDRRARYQALAPPLSSCLKSPTRKSRGFIFLTTPIIGSTECR</sequence>
<comment type="caution">
    <text evidence="4">The sequence shown here is derived from an EMBL/GenBank/DDBJ whole genome shotgun (WGS) entry which is preliminary data.</text>
</comment>
<keyword evidence="2" id="KW-0665">Pyrimidine biosynthesis</keyword>
<dbReference type="GO" id="GO:0019856">
    <property type="term" value="P:pyrimidine nucleobase biosynthetic process"/>
    <property type="evidence" value="ECO:0007669"/>
    <property type="project" value="TreeGrafter"/>
</dbReference>
<dbReference type="GO" id="GO:0006222">
    <property type="term" value="P:UMP biosynthetic process"/>
    <property type="evidence" value="ECO:0007669"/>
    <property type="project" value="TreeGrafter"/>
</dbReference>
<name>A0A0G1U816_9BACT</name>
<dbReference type="Proteomes" id="UP000033882">
    <property type="component" value="Unassembled WGS sequence"/>
</dbReference>
<proteinExistence type="predicted"/>
<evidence type="ECO:0000313" key="4">
    <source>
        <dbReference type="EMBL" id="KKU90219.1"/>
    </source>
</evidence>
<feature type="region of interest" description="Disordered" evidence="3">
    <location>
        <begin position="357"/>
        <end position="397"/>
    </location>
</feature>
<evidence type="ECO:0000256" key="1">
    <source>
        <dbReference type="ARBA" id="ARBA00004725"/>
    </source>
</evidence>
<evidence type="ECO:0000313" key="5">
    <source>
        <dbReference type="Proteomes" id="UP000033882"/>
    </source>
</evidence>